<feature type="non-terminal residue" evidence="1">
    <location>
        <position position="1"/>
    </location>
</feature>
<sequence>IDQTIFDYIHFNLAEAQRIKNEIGKERTPYRLIEDLSLRGLKFVGEIIKIDKNDVVGLIGEILSEKYAKSQNYEVIYPKWKVSGSSKSQGIDLITRSFENISE</sequence>
<gene>
    <name evidence="1" type="ORF">S06H3_16262</name>
</gene>
<dbReference type="AlphaFoldDB" id="X1L8S8"/>
<comment type="caution">
    <text evidence="1">The sequence shown here is derived from an EMBL/GenBank/DDBJ whole genome shotgun (WGS) entry which is preliminary data.</text>
</comment>
<reference evidence="1" key="1">
    <citation type="journal article" date="2014" name="Front. Microbiol.">
        <title>High frequency of phylogenetically diverse reductive dehalogenase-homologous genes in deep subseafloor sedimentary metagenomes.</title>
        <authorList>
            <person name="Kawai M."/>
            <person name="Futagami T."/>
            <person name="Toyoda A."/>
            <person name="Takaki Y."/>
            <person name="Nishi S."/>
            <person name="Hori S."/>
            <person name="Arai W."/>
            <person name="Tsubouchi T."/>
            <person name="Morono Y."/>
            <person name="Uchiyama I."/>
            <person name="Ito T."/>
            <person name="Fujiyama A."/>
            <person name="Inagaki F."/>
            <person name="Takami H."/>
        </authorList>
    </citation>
    <scope>NUCLEOTIDE SEQUENCE</scope>
    <source>
        <strain evidence="1">Expedition CK06-06</strain>
    </source>
</reference>
<proteinExistence type="predicted"/>
<protein>
    <submittedName>
        <fullName evidence="1">Uncharacterized protein</fullName>
    </submittedName>
</protein>
<name>X1L8S8_9ZZZZ</name>
<accession>X1L8S8</accession>
<organism evidence="1">
    <name type="scientific">marine sediment metagenome</name>
    <dbReference type="NCBI Taxonomy" id="412755"/>
    <lineage>
        <taxon>unclassified sequences</taxon>
        <taxon>metagenomes</taxon>
        <taxon>ecological metagenomes</taxon>
    </lineage>
</organism>
<evidence type="ECO:0000313" key="1">
    <source>
        <dbReference type="EMBL" id="GAI15732.1"/>
    </source>
</evidence>
<dbReference type="EMBL" id="BARV01008036">
    <property type="protein sequence ID" value="GAI15732.1"/>
    <property type="molecule type" value="Genomic_DNA"/>
</dbReference>